<comment type="function">
    <text evidence="8">This protein is part of the stalk that links CF(0) to CF(1). It either transmits conformational changes from CF(0) to CF(1) or is implicated in proton conduction.</text>
</comment>
<dbReference type="InterPro" id="IPR020781">
    <property type="entry name" value="ATPase_OSCP/d_CS"/>
</dbReference>
<dbReference type="PRINTS" id="PR00125">
    <property type="entry name" value="ATPASEDELTA"/>
</dbReference>
<evidence type="ECO:0000256" key="7">
    <source>
        <dbReference type="ARBA" id="ARBA00023310"/>
    </source>
</evidence>
<dbReference type="GO" id="GO:0046933">
    <property type="term" value="F:proton-transporting ATP synthase activity, rotational mechanism"/>
    <property type="evidence" value="ECO:0007669"/>
    <property type="project" value="UniProtKB-UniRule"/>
</dbReference>
<dbReference type="KEGG" id="sbw:TGUWTKB_0050"/>
<proteinExistence type="inferred from homology"/>
<gene>
    <name evidence="8 9" type="primary">atpH</name>
    <name evidence="9" type="ORF">TGUWTKB_0050</name>
</gene>
<dbReference type="SUPFAM" id="SSF47928">
    <property type="entry name" value="N-terminal domain of the delta subunit of the F1F0-ATP synthase"/>
    <property type="match status" value="1"/>
</dbReference>
<name>A0A090AIM6_9ENTR</name>
<accession>A0A090AIM6</accession>
<sequence length="183" mass="21718">MELSMNNKNVTIARSYAKAIFHFSKEHNQIEYWQEILKLLSNIFCEKEIKEQLQHNIVSEKKIAELLILVLNNKINNFIKNFIKILSENKRLLLIPFILKEFKKLYYQYKNILYIKVFSANQLNEKQITILKNSLKKKFCINIKLKNEINKNIIGGFLIKINDLVIDCSIKNIINNLNKKMQS</sequence>
<evidence type="ECO:0000256" key="4">
    <source>
        <dbReference type="ARBA" id="ARBA00023065"/>
    </source>
</evidence>
<keyword evidence="5 8" id="KW-0472">Membrane</keyword>
<evidence type="ECO:0000313" key="10">
    <source>
        <dbReference type="Proteomes" id="UP000031627"/>
    </source>
</evidence>
<dbReference type="NCBIfam" id="TIGR01145">
    <property type="entry name" value="ATP_synt_delta"/>
    <property type="match status" value="1"/>
</dbReference>
<dbReference type="STRING" id="1410383.TGUWTKB_0050"/>
<evidence type="ECO:0000313" key="9">
    <source>
        <dbReference type="EMBL" id="BAP58268.1"/>
    </source>
</evidence>
<dbReference type="PANTHER" id="PTHR11910">
    <property type="entry name" value="ATP SYNTHASE DELTA CHAIN"/>
    <property type="match status" value="1"/>
</dbReference>
<dbReference type="HAMAP" id="MF_01416">
    <property type="entry name" value="ATP_synth_delta_bact"/>
    <property type="match status" value="1"/>
</dbReference>
<reference evidence="10" key="1">
    <citation type="submission" date="2013-11" db="EMBL/GenBank/DDBJ databases">
        <title>Symbiont-containing voluminous jelly as an extraordinary maternal gift for overwintering insect nymphs.</title>
        <authorList>
            <person name="Kaiwa N."/>
            <person name="Hosokawa T."/>
            <person name="Nikoh N."/>
            <person name="Meng X.Y."/>
            <person name="Tanahashi M."/>
            <person name="Moriyama M."/>
            <person name="Maeda T."/>
            <person name="Yamaguchi K."/>
            <person name="Shigenobu S."/>
            <person name="Ito M."/>
            <person name="Fukatsu T."/>
        </authorList>
    </citation>
    <scope>NUCLEOTIDE SEQUENCE [LARGE SCALE GENOMIC DNA]</scope>
    <source>
        <strain evidence="10">UwTKB</strain>
    </source>
</reference>
<comment type="subcellular location">
    <subcellularLocation>
        <location evidence="8">Cell membrane</location>
        <topology evidence="8">Peripheral membrane protein</topology>
    </subcellularLocation>
    <subcellularLocation>
        <location evidence="1">Membrane</location>
    </subcellularLocation>
</comment>
<keyword evidence="7 8" id="KW-0066">ATP synthesis</keyword>
<dbReference type="InterPro" id="IPR026015">
    <property type="entry name" value="ATP_synth_OSCP/delta_N_sf"/>
</dbReference>
<dbReference type="PROSITE" id="PS00389">
    <property type="entry name" value="ATPASE_DELTA"/>
    <property type="match status" value="1"/>
</dbReference>
<protein>
    <recommendedName>
        <fullName evidence="8">ATP synthase subunit delta</fullName>
    </recommendedName>
    <alternativeName>
        <fullName evidence="8">ATP synthase F(1) sector subunit delta</fullName>
    </alternativeName>
    <alternativeName>
        <fullName evidence="8">F-type ATPase subunit delta</fullName>
        <shortName evidence="8">F-ATPase subunit delta</shortName>
    </alternativeName>
</protein>
<dbReference type="Proteomes" id="UP000031627">
    <property type="component" value="Chromosome"/>
</dbReference>
<comment type="similarity">
    <text evidence="8">Belongs to the ATPase delta chain family.</text>
</comment>
<evidence type="ECO:0000256" key="8">
    <source>
        <dbReference type="HAMAP-Rule" id="MF_01416"/>
    </source>
</evidence>
<keyword evidence="8" id="KW-1003">Cell membrane</keyword>
<keyword evidence="10" id="KW-1185">Reference proteome</keyword>
<keyword evidence="6 8" id="KW-0139">CF(1)</keyword>
<evidence type="ECO:0000256" key="2">
    <source>
        <dbReference type="ARBA" id="ARBA00022448"/>
    </source>
</evidence>
<evidence type="ECO:0000256" key="6">
    <source>
        <dbReference type="ARBA" id="ARBA00023196"/>
    </source>
</evidence>
<dbReference type="NCBIfam" id="NF004402">
    <property type="entry name" value="PRK05758.2-2"/>
    <property type="match status" value="1"/>
</dbReference>
<keyword evidence="3 8" id="KW-0375">Hydrogen ion transport</keyword>
<evidence type="ECO:0000256" key="3">
    <source>
        <dbReference type="ARBA" id="ARBA00022781"/>
    </source>
</evidence>
<evidence type="ECO:0000256" key="5">
    <source>
        <dbReference type="ARBA" id="ARBA00023136"/>
    </source>
</evidence>
<dbReference type="GO" id="GO:0005886">
    <property type="term" value="C:plasma membrane"/>
    <property type="evidence" value="ECO:0007669"/>
    <property type="project" value="UniProtKB-SubCell"/>
</dbReference>
<dbReference type="Pfam" id="PF00213">
    <property type="entry name" value="OSCP"/>
    <property type="match status" value="1"/>
</dbReference>
<dbReference type="EMBL" id="AP014521">
    <property type="protein sequence ID" value="BAP58268.1"/>
    <property type="molecule type" value="Genomic_DNA"/>
</dbReference>
<dbReference type="AlphaFoldDB" id="A0A090AIM6"/>
<keyword evidence="4 8" id="KW-0406">Ion transport</keyword>
<organism evidence="9 10">
    <name type="scientific">Candidatus Tachikawaea gelatinosa</name>
    <dbReference type="NCBI Taxonomy" id="1410383"/>
    <lineage>
        <taxon>Bacteria</taxon>
        <taxon>Pseudomonadati</taxon>
        <taxon>Pseudomonadota</taxon>
        <taxon>Gammaproteobacteria</taxon>
        <taxon>Enterobacterales</taxon>
        <taxon>Enterobacteriaceae</taxon>
        <taxon>Candidatus Tachikawaea</taxon>
    </lineage>
</organism>
<keyword evidence="2 8" id="KW-0813">Transport</keyword>
<evidence type="ECO:0000256" key="1">
    <source>
        <dbReference type="ARBA" id="ARBA00004370"/>
    </source>
</evidence>
<dbReference type="GO" id="GO:0045259">
    <property type="term" value="C:proton-transporting ATP synthase complex"/>
    <property type="evidence" value="ECO:0007669"/>
    <property type="project" value="UniProtKB-KW"/>
</dbReference>
<dbReference type="InterPro" id="IPR000711">
    <property type="entry name" value="ATPase_OSCP/dsu"/>
</dbReference>
<comment type="function">
    <text evidence="8">F(1)F(0) ATP synthase produces ATP from ADP in the presence of a proton or sodium gradient. F-type ATPases consist of two structural domains, F(1) containing the extramembraneous catalytic core and F(0) containing the membrane proton channel, linked together by a central stalk and a peripheral stalk. During catalysis, ATP synthesis in the catalytic domain of F(1) is coupled via a rotary mechanism of the central stalk subunits to proton translocation.</text>
</comment>
<dbReference type="Gene3D" id="1.10.520.20">
    <property type="entry name" value="N-terminal domain of the delta subunit of the F1F0-ATP synthase"/>
    <property type="match status" value="1"/>
</dbReference>
<reference evidence="9 10" key="2">
    <citation type="journal article" date="2014" name="Curr. Biol.">
        <title>Symbiont-Supplemented Maternal Investment Underpinning Host's Ecological Adaptation.</title>
        <authorList>
            <person name="Kaiwa N."/>
            <person name="Hosokawa T."/>
            <person name="Nikoh N."/>
            <person name="Tanahashi M."/>
            <person name="Moriyama M."/>
            <person name="Meng X.Y."/>
            <person name="Maeda T."/>
            <person name="Yamaguchi K."/>
            <person name="Shigenobu S."/>
            <person name="Ito M."/>
            <person name="Fukatsu T."/>
        </authorList>
    </citation>
    <scope>NUCLEOTIDE SEQUENCE [LARGE SCALE GENOMIC DNA]</scope>
    <source>
        <strain evidence="9 10">UwTKB</strain>
    </source>
</reference>
<dbReference type="HOGENOM" id="CLU_085114_3_1_6"/>